<dbReference type="InterPro" id="IPR024414">
    <property type="entry name" value="Uncharacterised_PrgI"/>
</dbReference>
<dbReference type="AlphaFoldDB" id="A0A2H0NBH8"/>
<proteinExistence type="predicted"/>
<name>A0A2H0NBH8_9BACT</name>
<dbReference type="Proteomes" id="UP000228867">
    <property type="component" value="Unassembled WGS sequence"/>
</dbReference>
<keyword evidence="1" id="KW-0812">Transmembrane</keyword>
<evidence type="ECO:0000313" key="2">
    <source>
        <dbReference type="EMBL" id="PIR06224.1"/>
    </source>
</evidence>
<feature type="transmembrane region" description="Helical" evidence="1">
    <location>
        <begin position="15"/>
        <end position="37"/>
    </location>
</feature>
<evidence type="ECO:0000313" key="3">
    <source>
        <dbReference type="Proteomes" id="UP000228867"/>
    </source>
</evidence>
<feature type="transmembrane region" description="Helical" evidence="1">
    <location>
        <begin position="43"/>
        <end position="63"/>
    </location>
</feature>
<dbReference type="EMBL" id="PCWR01000062">
    <property type="protein sequence ID" value="PIR06224.1"/>
    <property type="molecule type" value="Genomic_DNA"/>
</dbReference>
<gene>
    <name evidence="2" type="ORF">COV54_03150</name>
</gene>
<sequence>MEFQVPQFIETKPKIVGPLTLVQFFYIGAAAGISFLAFSIFNFFVWFIITLIVGVLALAFAFLKINGQSFPLILISAIKYFWRPKIYLWGREIPQTTLEIPEDFLEKNRKQLSFQEKLKAAAQRIMTAPKHPPVQKTPSRYGLIREKTGEKKIVKKVNY</sequence>
<evidence type="ECO:0000256" key="1">
    <source>
        <dbReference type="SAM" id="Phobius"/>
    </source>
</evidence>
<accession>A0A2H0NBH8</accession>
<keyword evidence="1" id="KW-1133">Transmembrane helix</keyword>
<protein>
    <recommendedName>
        <fullName evidence="4">PrgI family protein</fullName>
    </recommendedName>
</protein>
<comment type="caution">
    <text evidence="2">The sequence shown here is derived from an EMBL/GenBank/DDBJ whole genome shotgun (WGS) entry which is preliminary data.</text>
</comment>
<organism evidence="2 3">
    <name type="scientific">Candidatus Jorgensenbacteria bacterium CG11_big_fil_rev_8_21_14_0_20_38_23</name>
    <dbReference type="NCBI Taxonomy" id="1974594"/>
    <lineage>
        <taxon>Bacteria</taxon>
        <taxon>Candidatus Joergenseniibacteriota</taxon>
    </lineage>
</organism>
<reference evidence="2 3" key="1">
    <citation type="submission" date="2017-09" db="EMBL/GenBank/DDBJ databases">
        <title>Depth-based differentiation of microbial function through sediment-hosted aquifers and enrichment of novel symbionts in the deep terrestrial subsurface.</title>
        <authorList>
            <person name="Probst A.J."/>
            <person name="Ladd B."/>
            <person name="Jarett J.K."/>
            <person name="Geller-Mcgrath D.E."/>
            <person name="Sieber C.M."/>
            <person name="Emerson J.B."/>
            <person name="Anantharaman K."/>
            <person name="Thomas B.C."/>
            <person name="Malmstrom R."/>
            <person name="Stieglmeier M."/>
            <person name="Klingl A."/>
            <person name="Woyke T."/>
            <person name="Ryan C.M."/>
            <person name="Banfield J.F."/>
        </authorList>
    </citation>
    <scope>NUCLEOTIDE SEQUENCE [LARGE SCALE GENOMIC DNA]</scope>
    <source>
        <strain evidence="2">CG11_big_fil_rev_8_21_14_0_20_38_23</strain>
    </source>
</reference>
<evidence type="ECO:0008006" key="4">
    <source>
        <dbReference type="Google" id="ProtNLM"/>
    </source>
</evidence>
<keyword evidence="1" id="KW-0472">Membrane</keyword>
<dbReference type="Pfam" id="PF12666">
    <property type="entry name" value="PrgI"/>
    <property type="match status" value="1"/>
</dbReference>